<sequence length="181" mass="20753">MKPGDLYLLAYNILQFFGWGSILLKTVRGLMSNLTYPELYDSVEMELKIFQTAAILEVFSRVTVVWLILYKVASSRVSIGVPMLLIAWSITEVIRYSFYALNLINAVPSVLIWMRYTFFILLYPLGAGGELLTMFAALPEIGERKHFTIEMPNVANFAFHFYWAVILLALTYIPLFPQLYG</sequence>
<dbReference type="Pfam" id="PF04387">
    <property type="entry name" value="PTPLA"/>
    <property type="match status" value="1"/>
</dbReference>
<keyword evidence="5 14" id="KW-0444">Lipid biosynthesis</keyword>
<accession>A0A915LND0</accession>
<keyword evidence="6 14" id="KW-0812">Transmembrane</keyword>
<keyword evidence="15" id="KW-1185">Reference proteome</keyword>
<dbReference type="EC" id="4.2.1.134" evidence="4 14"/>
<evidence type="ECO:0000256" key="2">
    <source>
        <dbReference type="ARBA" id="ARBA00005194"/>
    </source>
</evidence>
<organism evidence="15 16">
    <name type="scientific">Meloidogyne javanica</name>
    <name type="common">Root-knot nematode worm</name>
    <dbReference type="NCBI Taxonomy" id="6303"/>
    <lineage>
        <taxon>Eukaryota</taxon>
        <taxon>Metazoa</taxon>
        <taxon>Ecdysozoa</taxon>
        <taxon>Nematoda</taxon>
        <taxon>Chromadorea</taxon>
        <taxon>Rhabditida</taxon>
        <taxon>Tylenchina</taxon>
        <taxon>Tylenchomorpha</taxon>
        <taxon>Tylenchoidea</taxon>
        <taxon>Meloidogynidae</taxon>
        <taxon>Meloidogyninae</taxon>
        <taxon>Meloidogyne</taxon>
        <taxon>Meloidogyne incognita group</taxon>
    </lineage>
</organism>
<evidence type="ECO:0000313" key="16">
    <source>
        <dbReference type="WBParaSite" id="scaffold15103_cov208.g17756"/>
    </source>
</evidence>
<evidence type="ECO:0000256" key="12">
    <source>
        <dbReference type="ARBA" id="ARBA00023239"/>
    </source>
</evidence>
<dbReference type="Proteomes" id="UP000887561">
    <property type="component" value="Unplaced"/>
</dbReference>
<proteinExistence type="inferred from homology"/>
<evidence type="ECO:0000313" key="15">
    <source>
        <dbReference type="Proteomes" id="UP000887561"/>
    </source>
</evidence>
<evidence type="ECO:0000256" key="13">
    <source>
        <dbReference type="ARBA" id="ARBA00036671"/>
    </source>
</evidence>
<dbReference type="GO" id="GO:0102158">
    <property type="term" value="F:very-long-chain (3R)-3-hydroxyacyl-CoA dehydratase activity"/>
    <property type="evidence" value="ECO:0007669"/>
    <property type="project" value="UniProtKB-EC"/>
</dbReference>
<evidence type="ECO:0000256" key="1">
    <source>
        <dbReference type="ARBA" id="ARBA00004141"/>
    </source>
</evidence>
<comment type="similarity">
    <text evidence="3 14">Belongs to the very long-chain fatty acids dehydratase HACD family.</text>
</comment>
<dbReference type="GO" id="GO:0030148">
    <property type="term" value="P:sphingolipid biosynthetic process"/>
    <property type="evidence" value="ECO:0007669"/>
    <property type="project" value="TreeGrafter"/>
</dbReference>
<comment type="function">
    <text evidence="14">Catalyzes the third of the four reactions of the long-chain fatty acids elongation cycle. This endoplasmic reticulum-bound enzymatic process, allows the addition of two carbons to the chain of long- and very long-chain fatty acids/VLCFAs per cycle. This enzyme catalyzes the dehydration of the 3-hydroxyacyl-CoA intermediate into trans-2,3-enoyl-CoA, within each cycle of fatty acid elongation. Thereby, it participates to the production of VLCFAs of different chain lengths that are involved in multiple biological processes as precursors of membrane lipids and lipid mediators.</text>
</comment>
<dbReference type="GO" id="GO:0042761">
    <property type="term" value="P:very long-chain fatty acid biosynthetic process"/>
    <property type="evidence" value="ECO:0007669"/>
    <property type="project" value="TreeGrafter"/>
</dbReference>
<feature type="transmembrane region" description="Helical" evidence="14">
    <location>
        <begin position="47"/>
        <end position="70"/>
    </location>
</feature>
<feature type="transmembrane region" description="Helical" evidence="14">
    <location>
        <begin position="77"/>
        <end position="98"/>
    </location>
</feature>
<feature type="transmembrane region" description="Helical" evidence="14">
    <location>
        <begin position="7"/>
        <end position="27"/>
    </location>
</feature>
<protein>
    <recommendedName>
        <fullName evidence="4 14">Very-long-chain (3R)-3-hydroxyacyl-CoA dehydratase</fullName>
        <ecNumber evidence="4 14">4.2.1.134</ecNumber>
    </recommendedName>
</protein>
<evidence type="ECO:0000256" key="10">
    <source>
        <dbReference type="ARBA" id="ARBA00023136"/>
    </source>
</evidence>
<evidence type="ECO:0000256" key="8">
    <source>
        <dbReference type="ARBA" id="ARBA00022989"/>
    </source>
</evidence>
<comment type="pathway">
    <text evidence="2 14">Lipid metabolism; fatty acid biosynthesis.</text>
</comment>
<reference evidence="16" key="1">
    <citation type="submission" date="2022-11" db="UniProtKB">
        <authorList>
            <consortium name="WormBaseParasite"/>
        </authorList>
    </citation>
    <scope>IDENTIFICATION</scope>
</reference>
<evidence type="ECO:0000256" key="9">
    <source>
        <dbReference type="ARBA" id="ARBA00023098"/>
    </source>
</evidence>
<evidence type="ECO:0000256" key="3">
    <source>
        <dbReference type="ARBA" id="ARBA00007811"/>
    </source>
</evidence>
<feature type="transmembrane region" description="Helical" evidence="14">
    <location>
        <begin position="159"/>
        <end position="180"/>
    </location>
</feature>
<dbReference type="WBParaSite" id="scaffold15103_cov208.g17756">
    <property type="protein sequence ID" value="scaffold15103_cov208.g17756"/>
    <property type="gene ID" value="scaffold15103_cov208.g17756"/>
</dbReference>
<keyword evidence="14" id="KW-0256">Endoplasmic reticulum</keyword>
<evidence type="ECO:0000256" key="7">
    <source>
        <dbReference type="ARBA" id="ARBA00022832"/>
    </source>
</evidence>
<keyword evidence="12 14" id="KW-0456">Lyase</keyword>
<dbReference type="GO" id="GO:0030497">
    <property type="term" value="P:fatty acid elongation"/>
    <property type="evidence" value="ECO:0007669"/>
    <property type="project" value="TreeGrafter"/>
</dbReference>
<dbReference type="AlphaFoldDB" id="A0A915LND0"/>
<comment type="catalytic activity">
    <reaction evidence="13 14">
        <text>a very-long-chain (3R)-3-hydroxyacyl-CoA = a very-long-chain (2E)-enoyl-CoA + H2O</text>
        <dbReference type="Rhea" id="RHEA:45812"/>
        <dbReference type="ChEBI" id="CHEBI:15377"/>
        <dbReference type="ChEBI" id="CHEBI:83728"/>
        <dbReference type="ChEBI" id="CHEBI:85440"/>
        <dbReference type="EC" id="4.2.1.134"/>
    </reaction>
</comment>
<keyword evidence="8 14" id="KW-1133">Transmembrane helix</keyword>
<name>A0A915LND0_MELJA</name>
<dbReference type="PANTHER" id="PTHR11035:SF3">
    <property type="entry name" value="VERY-LONG-CHAIN (3R)-3-HYDROXYACYL-COA DEHYDRATASE"/>
    <property type="match status" value="1"/>
</dbReference>
<dbReference type="PANTHER" id="PTHR11035">
    <property type="entry name" value="VERY-LONG-CHAIN (3R)-3-HYDROXYACYL-COA DEHYDRATASE"/>
    <property type="match status" value="1"/>
</dbReference>
<comment type="subcellular location">
    <subcellularLocation>
        <location evidence="14">Endoplasmic reticulum membrane</location>
        <topology evidence="14">Multi-pass membrane protein</topology>
    </subcellularLocation>
    <subcellularLocation>
        <location evidence="1">Membrane</location>
        <topology evidence="1">Multi-pass membrane protein</topology>
    </subcellularLocation>
</comment>
<keyword evidence="11 14" id="KW-0275">Fatty acid biosynthesis</keyword>
<keyword evidence="10 14" id="KW-0472">Membrane</keyword>
<evidence type="ECO:0000256" key="5">
    <source>
        <dbReference type="ARBA" id="ARBA00022516"/>
    </source>
</evidence>
<evidence type="ECO:0000256" key="4">
    <source>
        <dbReference type="ARBA" id="ARBA00013122"/>
    </source>
</evidence>
<feature type="transmembrane region" description="Helical" evidence="14">
    <location>
        <begin position="118"/>
        <end position="138"/>
    </location>
</feature>
<keyword evidence="7 14" id="KW-0276">Fatty acid metabolism</keyword>
<evidence type="ECO:0000256" key="6">
    <source>
        <dbReference type="ARBA" id="ARBA00022692"/>
    </source>
</evidence>
<dbReference type="InterPro" id="IPR007482">
    <property type="entry name" value="Tyr_Pase-like_PTPLA"/>
</dbReference>
<keyword evidence="9 14" id="KW-0443">Lipid metabolism</keyword>
<evidence type="ECO:0000256" key="14">
    <source>
        <dbReference type="RuleBase" id="RU363109"/>
    </source>
</evidence>
<dbReference type="GO" id="GO:0005789">
    <property type="term" value="C:endoplasmic reticulum membrane"/>
    <property type="evidence" value="ECO:0007669"/>
    <property type="project" value="UniProtKB-SubCell"/>
</dbReference>
<evidence type="ECO:0000256" key="11">
    <source>
        <dbReference type="ARBA" id="ARBA00023160"/>
    </source>
</evidence>